<evidence type="ECO:0000313" key="2">
    <source>
        <dbReference type="EMBL" id="TDO32611.1"/>
    </source>
</evidence>
<proteinExistence type="predicted"/>
<organism evidence="2 3">
    <name type="scientific">Paractinoplanes brasiliensis</name>
    <dbReference type="NCBI Taxonomy" id="52695"/>
    <lineage>
        <taxon>Bacteria</taxon>
        <taxon>Bacillati</taxon>
        <taxon>Actinomycetota</taxon>
        <taxon>Actinomycetes</taxon>
        <taxon>Micromonosporales</taxon>
        <taxon>Micromonosporaceae</taxon>
        <taxon>Paractinoplanes</taxon>
    </lineage>
</organism>
<dbReference type="Proteomes" id="UP000294901">
    <property type="component" value="Unassembled WGS sequence"/>
</dbReference>
<sequence length="170" mass="18135">MLPRMITTRLAGVLLLLSTGAVAGCGVLDYGCSQRDRNYSVTLDDATILTVHPPGAEEVGAYSGCDDDDGFAYAGREFRSTLTRDEIIEFHRRAATEDGWQWQGDGTPIPSSGLVTSAAATCLTKQIDGATAYFSVWFPSDFNGLPDQEAAPTDEYGLSLTGSHDGAAWC</sequence>
<protein>
    <recommendedName>
        <fullName evidence="4">Lipoprotein</fullName>
    </recommendedName>
</protein>
<keyword evidence="3" id="KW-1185">Reference proteome</keyword>
<dbReference type="PROSITE" id="PS51257">
    <property type="entry name" value="PROKAR_LIPOPROTEIN"/>
    <property type="match status" value="1"/>
</dbReference>
<name>A0A4R6JCF4_9ACTN</name>
<evidence type="ECO:0000256" key="1">
    <source>
        <dbReference type="SAM" id="SignalP"/>
    </source>
</evidence>
<comment type="caution">
    <text evidence="2">The sequence shown here is derived from an EMBL/GenBank/DDBJ whole genome shotgun (WGS) entry which is preliminary data.</text>
</comment>
<feature type="signal peptide" evidence="1">
    <location>
        <begin position="1"/>
        <end position="23"/>
    </location>
</feature>
<evidence type="ECO:0008006" key="4">
    <source>
        <dbReference type="Google" id="ProtNLM"/>
    </source>
</evidence>
<evidence type="ECO:0000313" key="3">
    <source>
        <dbReference type="Proteomes" id="UP000294901"/>
    </source>
</evidence>
<dbReference type="EMBL" id="SNWR01000002">
    <property type="protein sequence ID" value="TDO32611.1"/>
    <property type="molecule type" value="Genomic_DNA"/>
</dbReference>
<accession>A0A4R6JCF4</accession>
<dbReference type="AlphaFoldDB" id="A0A4R6JCF4"/>
<reference evidence="2 3" key="1">
    <citation type="submission" date="2019-03" db="EMBL/GenBank/DDBJ databases">
        <title>Sequencing the genomes of 1000 actinobacteria strains.</title>
        <authorList>
            <person name="Klenk H.-P."/>
        </authorList>
    </citation>
    <scope>NUCLEOTIDE SEQUENCE [LARGE SCALE GENOMIC DNA]</scope>
    <source>
        <strain evidence="2 3">DSM 43805</strain>
    </source>
</reference>
<keyword evidence="1" id="KW-0732">Signal</keyword>
<feature type="chain" id="PRO_5020865612" description="Lipoprotein" evidence="1">
    <location>
        <begin position="24"/>
        <end position="170"/>
    </location>
</feature>
<gene>
    <name evidence="2" type="ORF">C8E87_8080</name>
</gene>